<evidence type="ECO:0000256" key="1">
    <source>
        <dbReference type="ARBA" id="ARBA00002254"/>
    </source>
</evidence>
<dbReference type="PANTHER" id="PTHR35091">
    <property type="entry name" value="FLAGELLAR PROTEIN FLIL"/>
    <property type="match status" value="1"/>
</dbReference>
<proteinExistence type="inferred from homology"/>
<evidence type="ECO:0000256" key="6">
    <source>
        <dbReference type="ARBA" id="ARBA00022692"/>
    </source>
</evidence>
<dbReference type="GO" id="GO:0005886">
    <property type="term" value="C:plasma membrane"/>
    <property type="evidence" value="ECO:0007669"/>
    <property type="project" value="UniProtKB-SubCell"/>
</dbReference>
<keyword evidence="9 10" id="KW-0472">Membrane</keyword>
<evidence type="ECO:0000256" key="5">
    <source>
        <dbReference type="ARBA" id="ARBA00022500"/>
    </source>
</evidence>
<reference evidence="11 12" key="1">
    <citation type="submission" date="2016-12" db="EMBL/GenBank/DDBJ databases">
        <title>Candidatus Reconcilibacillus cellulovorans genome.</title>
        <authorList>
            <person name="Kolinko S."/>
            <person name="Wu Y.-W."/>
            <person name="Tachea F."/>
            <person name="Denzel E."/>
            <person name="Hiras J."/>
            <person name="Baecker N."/>
            <person name="Chan L.J."/>
            <person name="Eichorst S.A."/>
            <person name="Frey D."/>
            <person name="Adams P.D."/>
            <person name="Pray T."/>
            <person name="Tanjore D."/>
            <person name="Petzold C.J."/>
            <person name="Gladden J.M."/>
            <person name="Simmons B.A."/>
            <person name="Singer S.W."/>
        </authorList>
    </citation>
    <scope>NUCLEOTIDE SEQUENCE [LARGE SCALE GENOMIC DNA]</scope>
    <source>
        <strain evidence="11">JTherm</strain>
    </source>
</reference>
<comment type="similarity">
    <text evidence="3 10">Belongs to the FliL family.</text>
</comment>
<keyword evidence="4 10" id="KW-1003">Cell membrane</keyword>
<dbReference type="GO" id="GO:0006935">
    <property type="term" value="P:chemotaxis"/>
    <property type="evidence" value="ECO:0007669"/>
    <property type="project" value="UniProtKB-KW"/>
</dbReference>
<comment type="caution">
    <text evidence="11">The sequence shown here is derived from an EMBL/GenBank/DDBJ whole genome shotgun (WGS) entry which is preliminary data.</text>
</comment>
<dbReference type="EMBL" id="MOXJ01000004">
    <property type="protein sequence ID" value="PDO11283.1"/>
    <property type="molecule type" value="Genomic_DNA"/>
</dbReference>
<evidence type="ECO:0000256" key="9">
    <source>
        <dbReference type="ARBA" id="ARBA00023136"/>
    </source>
</evidence>
<evidence type="ECO:0000313" key="12">
    <source>
        <dbReference type="Proteomes" id="UP000243688"/>
    </source>
</evidence>
<sequence length="161" mass="17882">MLKGKLVPFLIILLTSITLIVGAGFLIWTYLDRSVQDKTGESPAEAVARVAQPKKLSAEEQRALTVEIKDITTNLADPNGFIRISLAFQLDSKKAKKEFETLDFKVKDIILRTLADMKVEQIQGNRGYDALASTLTNKLNGILQNGKVTQVYITYINIAIQ</sequence>
<protein>
    <recommendedName>
        <fullName evidence="10">Flagellar protein FliL</fullName>
    </recommendedName>
</protein>
<dbReference type="AlphaFoldDB" id="A0A2A6E2S3"/>
<evidence type="ECO:0000256" key="7">
    <source>
        <dbReference type="ARBA" id="ARBA00022779"/>
    </source>
</evidence>
<keyword evidence="5 10" id="KW-0145">Chemotaxis</keyword>
<evidence type="ECO:0000256" key="4">
    <source>
        <dbReference type="ARBA" id="ARBA00022475"/>
    </source>
</evidence>
<comment type="function">
    <text evidence="1 10">Controls the rotational direction of flagella during chemotaxis.</text>
</comment>
<dbReference type="Pfam" id="PF03748">
    <property type="entry name" value="FliL"/>
    <property type="match status" value="1"/>
</dbReference>
<accession>A0A2A6E2S3</accession>
<organism evidence="11 12">
    <name type="scientific">Candidatus Reconcilbacillus cellulovorans</name>
    <dbReference type="NCBI Taxonomy" id="1906605"/>
    <lineage>
        <taxon>Bacteria</taxon>
        <taxon>Bacillati</taxon>
        <taxon>Bacillota</taxon>
        <taxon>Bacilli</taxon>
        <taxon>Bacillales</taxon>
        <taxon>Paenibacillaceae</taxon>
        <taxon>Candidatus Reconcilbacillus</taxon>
    </lineage>
</organism>
<dbReference type="InterPro" id="IPR005503">
    <property type="entry name" value="FliL"/>
</dbReference>
<evidence type="ECO:0000256" key="3">
    <source>
        <dbReference type="ARBA" id="ARBA00008281"/>
    </source>
</evidence>
<gene>
    <name evidence="11" type="ORF">BLM47_03365</name>
</gene>
<dbReference type="PANTHER" id="PTHR35091:SF2">
    <property type="entry name" value="FLAGELLAR PROTEIN FLIL"/>
    <property type="match status" value="1"/>
</dbReference>
<keyword evidence="7 10" id="KW-0283">Flagellar rotation</keyword>
<comment type="subcellular location">
    <subcellularLocation>
        <location evidence="2">Cell membrane</location>
        <topology evidence="2">Single-pass membrane protein</topology>
    </subcellularLocation>
</comment>
<evidence type="ECO:0000313" key="11">
    <source>
        <dbReference type="EMBL" id="PDO11283.1"/>
    </source>
</evidence>
<keyword evidence="6 10" id="KW-0812">Transmembrane</keyword>
<evidence type="ECO:0000256" key="10">
    <source>
        <dbReference type="RuleBase" id="RU364125"/>
    </source>
</evidence>
<dbReference type="Proteomes" id="UP000243688">
    <property type="component" value="Unassembled WGS sequence"/>
</dbReference>
<feature type="transmembrane region" description="Helical" evidence="10">
    <location>
        <begin position="6"/>
        <end position="31"/>
    </location>
</feature>
<evidence type="ECO:0000256" key="2">
    <source>
        <dbReference type="ARBA" id="ARBA00004162"/>
    </source>
</evidence>
<evidence type="ECO:0000256" key="8">
    <source>
        <dbReference type="ARBA" id="ARBA00022989"/>
    </source>
</evidence>
<keyword evidence="8 10" id="KW-1133">Transmembrane helix</keyword>
<dbReference type="GO" id="GO:0009425">
    <property type="term" value="C:bacterial-type flagellum basal body"/>
    <property type="evidence" value="ECO:0007669"/>
    <property type="project" value="InterPro"/>
</dbReference>
<dbReference type="GO" id="GO:0071978">
    <property type="term" value="P:bacterial-type flagellum-dependent swarming motility"/>
    <property type="evidence" value="ECO:0007669"/>
    <property type="project" value="TreeGrafter"/>
</dbReference>
<name>A0A2A6E2S3_9BACL</name>